<dbReference type="Proteomes" id="UP000216752">
    <property type="component" value="Chromosome"/>
</dbReference>
<dbReference type="Pfam" id="PF01168">
    <property type="entry name" value="Ala_racemase_N"/>
    <property type="match status" value="1"/>
</dbReference>
<dbReference type="Gene3D" id="3.20.20.10">
    <property type="entry name" value="Alanine racemase"/>
    <property type="match status" value="1"/>
</dbReference>
<protein>
    <submittedName>
        <fullName evidence="5">Ornithine racemase</fullName>
        <ecNumber evidence="5">5.1.1.12</ecNumber>
    </submittedName>
</protein>
<evidence type="ECO:0000256" key="1">
    <source>
        <dbReference type="ARBA" id="ARBA00001933"/>
    </source>
</evidence>
<evidence type="ECO:0000259" key="4">
    <source>
        <dbReference type="Pfam" id="PF01168"/>
    </source>
</evidence>
<evidence type="ECO:0000256" key="3">
    <source>
        <dbReference type="ARBA" id="ARBA00023235"/>
    </source>
</evidence>
<reference evidence="5" key="1">
    <citation type="submission" date="2024-05" db="EMBL/GenBank/DDBJ databases">
        <title>Isolation and characterization of Sporomusa carbonis sp. nov., a carboxydotrophic hydrogenogen in the genus of Sporomusa isolated from a charcoal burning pile.</title>
        <authorList>
            <person name="Boeer T."/>
            <person name="Rosenbaum F."/>
            <person name="Eysell L."/>
            <person name="Mueller V."/>
            <person name="Daniel R."/>
            <person name="Poehlein A."/>
        </authorList>
    </citation>
    <scope>NUCLEOTIDE SEQUENCE [LARGE SCALE GENOMIC DNA]</scope>
    <source>
        <strain evidence="5">DSM 10669</strain>
    </source>
</reference>
<evidence type="ECO:0000313" key="6">
    <source>
        <dbReference type="Proteomes" id="UP000216752"/>
    </source>
</evidence>
<keyword evidence="2" id="KW-0663">Pyridoxal phosphate</keyword>
<accession>A0ABZ3IRA7</accession>
<dbReference type="EC" id="5.1.1.12" evidence="5"/>
<name>A0ABZ3IRA7_9FIRM</name>
<dbReference type="PANTHER" id="PTHR30511:SF3">
    <property type="entry name" value="LYSINE RACEMASE"/>
    <property type="match status" value="1"/>
</dbReference>
<dbReference type="EMBL" id="CP155573">
    <property type="protein sequence ID" value="XFO68246.1"/>
    <property type="molecule type" value="Genomic_DNA"/>
</dbReference>
<dbReference type="PANTHER" id="PTHR30511">
    <property type="entry name" value="ALANINE RACEMASE"/>
    <property type="match status" value="1"/>
</dbReference>
<dbReference type="RefSeq" id="WP_094604037.1">
    <property type="nucleotide sequence ID" value="NZ_CP155573.1"/>
</dbReference>
<dbReference type="SUPFAM" id="SSF51419">
    <property type="entry name" value="PLP-binding barrel"/>
    <property type="match status" value="1"/>
</dbReference>
<dbReference type="GO" id="GO:0050157">
    <property type="term" value="F:ornithine racemase activity"/>
    <property type="evidence" value="ECO:0007669"/>
    <property type="project" value="UniProtKB-EC"/>
</dbReference>
<evidence type="ECO:0000313" key="5">
    <source>
        <dbReference type="EMBL" id="XFO68246.1"/>
    </source>
</evidence>
<organism evidence="5 6">
    <name type="scientific">Sporomusa silvacetica DSM 10669</name>
    <dbReference type="NCBI Taxonomy" id="1123289"/>
    <lineage>
        <taxon>Bacteria</taxon>
        <taxon>Bacillati</taxon>
        <taxon>Bacillota</taxon>
        <taxon>Negativicutes</taxon>
        <taxon>Selenomonadales</taxon>
        <taxon>Sporomusaceae</taxon>
        <taxon>Sporomusa</taxon>
    </lineage>
</organism>
<evidence type="ECO:0000256" key="2">
    <source>
        <dbReference type="ARBA" id="ARBA00022898"/>
    </source>
</evidence>
<dbReference type="InterPro" id="IPR029066">
    <property type="entry name" value="PLP-binding_barrel"/>
</dbReference>
<sequence length="363" mass="39503">MGYPFVEIDLEKIAANTRLLVELCRKQDIQVVGVTKAFCADTAIAQTMINGGVQMLGDARIQNLRKLREAGIKVPFMLLRIPMPSEADEVVRIADCSLASEFTTMRQLSQAAKKAGYVHNVVLMVDMGDLREGVVPQKILPLVQQSLLLPGVRIQGFGVNFACYAGLIPTPEILNNLVSLTQEVREKVALELPVISGGNSANIELLLNGGIPAEITQLRLGESILLGRETVHYRPIPGAYQDAFILHAEVIEVQEKPSASQGEMGRDAFGDIPVLEDRGIRKRAIVAIGRQDVTLEGLQPLLPGVENLGGSSDHLILDVTDADNVISVGQELCFSIEYGALVHAMVSPYVSRVYKYPENYCCG</sequence>
<dbReference type="InterPro" id="IPR001608">
    <property type="entry name" value="Ala_racemase_N"/>
</dbReference>
<dbReference type="InterPro" id="IPR000821">
    <property type="entry name" value="Ala_racemase"/>
</dbReference>
<comment type="cofactor">
    <cofactor evidence="1">
        <name>pyridoxal 5'-phosphate</name>
        <dbReference type="ChEBI" id="CHEBI:597326"/>
    </cofactor>
</comment>
<proteinExistence type="predicted"/>
<dbReference type="CDD" id="cd06815">
    <property type="entry name" value="PLPDE_III_AR_like_1"/>
    <property type="match status" value="1"/>
</dbReference>
<feature type="domain" description="Alanine racemase N-terminal" evidence="4">
    <location>
        <begin position="8"/>
        <end position="224"/>
    </location>
</feature>
<keyword evidence="6" id="KW-1185">Reference proteome</keyword>
<keyword evidence="3 5" id="KW-0413">Isomerase</keyword>
<gene>
    <name evidence="5" type="primary">orr_2</name>
    <name evidence="5" type="ORF">SPSIL_044660</name>
</gene>